<reference evidence="2 3" key="1">
    <citation type="submission" date="2018-08" db="EMBL/GenBank/DDBJ databases">
        <title>Lysobacter sp. zong2l5, whole genome shotgun sequence.</title>
        <authorList>
            <person name="Zhang X."/>
            <person name="Feng G."/>
            <person name="Zhu H."/>
        </authorList>
    </citation>
    <scope>NUCLEOTIDE SEQUENCE [LARGE SCALE GENOMIC DNA]</scope>
    <source>
        <strain evidence="3">zong2l5</strain>
    </source>
</reference>
<dbReference type="Proteomes" id="UP000264492">
    <property type="component" value="Unassembled WGS sequence"/>
</dbReference>
<dbReference type="Pfam" id="PF03992">
    <property type="entry name" value="ABM"/>
    <property type="match status" value="1"/>
</dbReference>
<dbReference type="GO" id="GO:0004497">
    <property type="term" value="F:monooxygenase activity"/>
    <property type="evidence" value="ECO:0007669"/>
    <property type="project" value="UniProtKB-KW"/>
</dbReference>
<name>A0A371JXE3_9GAMM</name>
<dbReference type="EMBL" id="QTSU01000004">
    <property type="protein sequence ID" value="RDZ26333.1"/>
    <property type="molecule type" value="Genomic_DNA"/>
</dbReference>
<proteinExistence type="predicted"/>
<keyword evidence="2" id="KW-0503">Monooxygenase</keyword>
<dbReference type="InterPro" id="IPR011008">
    <property type="entry name" value="Dimeric_a/b-barrel"/>
</dbReference>
<evidence type="ECO:0000259" key="1">
    <source>
        <dbReference type="Pfam" id="PF03992"/>
    </source>
</evidence>
<evidence type="ECO:0000313" key="2">
    <source>
        <dbReference type="EMBL" id="RDZ26333.1"/>
    </source>
</evidence>
<dbReference type="InterPro" id="IPR007138">
    <property type="entry name" value="ABM_dom"/>
</dbReference>
<dbReference type="Gene3D" id="3.30.70.100">
    <property type="match status" value="1"/>
</dbReference>
<protein>
    <submittedName>
        <fullName evidence="2">Antibiotic biosynthesis monooxygenase</fullName>
    </submittedName>
</protein>
<comment type="caution">
    <text evidence="2">The sequence shown here is derived from an EMBL/GenBank/DDBJ whole genome shotgun (WGS) entry which is preliminary data.</text>
</comment>
<sequence>MSDDRFAALPAPPYYAVIFSSQRSEQDQAGYETTAARMVELVRAQPGFLGFESTRDGSGFGITAAYFDSEASIAAWRAQAEHAAARDLGHRLWYRRFELRVARVERAYGGPHKPSTHSASSA</sequence>
<feature type="domain" description="ABM" evidence="1">
    <location>
        <begin position="15"/>
        <end position="86"/>
    </location>
</feature>
<dbReference type="SUPFAM" id="SSF54909">
    <property type="entry name" value="Dimeric alpha+beta barrel"/>
    <property type="match status" value="1"/>
</dbReference>
<gene>
    <name evidence="2" type="ORF">DX914_18765</name>
</gene>
<dbReference type="AlphaFoldDB" id="A0A371JXE3"/>
<keyword evidence="3" id="KW-1185">Reference proteome</keyword>
<dbReference type="PANTHER" id="PTHR37811:SF2">
    <property type="entry name" value="ABM DOMAIN-CONTAINING PROTEIN"/>
    <property type="match status" value="1"/>
</dbReference>
<organism evidence="2 3">
    <name type="scientific">Lysobacter silvisoli</name>
    <dbReference type="NCBI Taxonomy" id="2293254"/>
    <lineage>
        <taxon>Bacteria</taxon>
        <taxon>Pseudomonadati</taxon>
        <taxon>Pseudomonadota</taxon>
        <taxon>Gammaproteobacteria</taxon>
        <taxon>Lysobacterales</taxon>
        <taxon>Lysobacteraceae</taxon>
        <taxon>Lysobacter</taxon>
    </lineage>
</organism>
<keyword evidence="2" id="KW-0560">Oxidoreductase</keyword>
<evidence type="ECO:0000313" key="3">
    <source>
        <dbReference type="Proteomes" id="UP000264492"/>
    </source>
</evidence>
<accession>A0A371JXE3</accession>
<dbReference type="PANTHER" id="PTHR37811">
    <property type="entry name" value="BLL5343 PROTEIN"/>
    <property type="match status" value="1"/>
</dbReference>
<dbReference type="InterPro" id="IPR052936">
    <property type="entry name" value="Jasmonate_Hydroxylase-like"/>
</dbReference>
<dbReference type="OrthoDB" id="9797060at2"/>